<reference evidence="1" key="1">
    <citation type="journal article" date="2021" name="Genome Biol. Evol.">
        <title>The assembled and annotated genome of the fairy-ring fungus Marasmius oreades.</title>
        <authorList>
            <person name="Hiltunen M."/>
            <person name="Ament-Velasquez S.L."/>
            <person name="Johannesson H."/>
        </authorList>
    </citation>
    <scope>NUCLEOTIDE SEQUENCE</scope>
    <source>
        <strain evidence="1">03SP1</strain>
    </source>
</reference>
<keyword evidence="2" id="KW-1185">Reference proteome</keyword>
<gene>
    <name evidence="1" type="ORF">E1B28_005945</name>
</gene>
<dbReference type="Proteomes" id="UP001049176">
    <property type="component" value="Chromosome 3"/>
</dbReference>
<dbReference type="RefSeq" id="XP_043011636.1">
    <property type="nucleotide sequence ID" value="XM_043150548.1"/>
</dbReference>
<evidence type="ECO:0000313" key="2">
    <source>
        <dbReference type="Proteomes" id="UP001049176"/>
    </source>
</evidence>
<proteinExistence type="predicted"/>
<protein>
    <submittedName>
        <fullName evidence="1">Uncharacterized protein</fullName>
    </submittedName>
</protein>
<evidence type="ECO:0000313" key="1">
    <source>
        <dbReference type="EMBL" id="KAG7095166.1"/>
    </source>
</evidence>
<sequence length="126" mass="13867">MLEPDGFYDAVHAYGLPQSIIDFDASSQADVPYQVKSAYRYTDPFTISGITKQGGPLSPLKFTLTSSMGHYWLSDHCHSSPGSLIVSTQTALRHDFHVPADNIRLHIPMVEAMDDSYITATTLDAC</sequence>
<comment type="caution">
    <text evidence="1">The sequence shown here is derived from an EMBL/GenBank/DDBJ whole genome shotgun (WGS) entry which is preliminary data.</text>
</comment>
<dbReference type="OrthoDB" id="445826at2759"/>
<dbReference type="AlphaFoldDB" id="A0A9P7S5N5"/>
<dbReference type="KEGG" id="more:E1B28_005945"/>
<dbReference type="EMBL" id="CM032183">
    <property type="protein sequence ID" value="KAG7095166.1"/>
    <property type="molecule type" value="Genomic_DNA"/>
</dbReference>
<organism evidence="1 2">
    <name type="scientific">Marasmius oreades</name>
    <name type="common">fairy-ring Marasmius</name>
    <dbReference type="NCBI Taxonomy" id="181124"/>
    <lineage>
        <taxon>Eukaryota</taxon>
        <taxon>Fungi</taxon>
        <taxon>Dikarya</taxon>
        <taxon>Basidiomycota</taxon>
        <taxon>Agaricomycotina</taxon>
        <taxon>Agaricomycetes</taxon>
        <taxon>Agaricomycetidae</taxon>
        <taxon>Agaricales</taxon>
        <taxon>Marasmiineae</taxon>
        <taxon>Marasmiaceae</taxon>
        <taxon>Marasmius</taxon>
    </lineage>
</organism>
<dbReference type="GeneID" id="66075021"/>
<accession>A0A9P7S5N5</accession>
<name>A0A9P7S5N5_9AGAR</name>